<dbReference type="Proteomes" id="UP001500635">
    <property type="component" value="Unassembled WGS sequence"/>
</dbReference>
<keyword evidence="3" id="KW-1185">Reference proteome</keyword>
<dbReference type="InterPro" id="IPR035197">
    <property type="entry name" value="DUF5313"/>
</dbReference>
<feature type="transmembrane region" description="Helical" evidence="1">
    <location>
        <begin position="80"/>
        <end position="99"/>
    </location>
</feature>
<accession>A0ABP8J9T4</accession>
<protein>
    <recommendedName>
        <fullName evidence="4">DUF5313 domain-containing protein</fullName>
    </recommendedName>
</protein>
<organism evidence="2 3">
    <name type="scientific">Tsukamurella soli</name>
    <dbReference type="NCBI Taxonomy" id="644556"/>
    <lineage>
        <taxon>Bacteria</taxon>
        <taxon>Bacillati</taxon>
        <taxon>Actinomycetota</taxon>
        <taxon>Actinomycetes</taxon>
        <taxon>Mycobacteriales</taxon>
        <taxon>Tsukamurellaceae</taxon>
        <taxon>Tsukamurella</taxon>
    </lineage>
</organism>
<reference evidence="3" key="1">
    <citation type="journal article" date="2019" name="Int. J. Syst. Evol. Microbiol.">
        <title>The Global Catalogue of Microorganisms (GCM) 10K type strain sequencing project: providing services to taxonomists for standard genome sequencing and annotation.</title>
        <authorList>
            <consortium name="The Broad Institute Genomics Platform"/>
            <consortium name="The Broad Institute Genome Sequencing Center for Infectious Disease"/>
            <person name="Wu L."/>
            <person name="Ma J."/>
        </authorList>
    </citation>
    <scope>NUCLEOTIDE SEQUENCE [LARGE SCALE GENOMIC DNA]</scope>
    <source>
        <strain evidence="3">JCM 17688</strain>
    </source>
</reference>
<keyword evidence="1" id="KW-0812">Transmembrane</keyword>
<dbReference type="Pfam" id="PF17240">
    <property type="entry name" value="DUF5313"/>
    <property type="match status" value="1"/>
</dbReference>
<feature type="transmembrane region" description="Helical" evidence="1">
    <location>
        <begin position="56"/>
        <end position="74"/>
    </location>
</feature>
<sequence>MTNITSAYPRGMSNQTIRDRPNVVERVEYLFGRDLPPAMHGWVLHDAAGPGHNRRYFERGVAMFLPLIVIIWVLPIEWQIKVGMSAIVLLPAVYFLTALRHVYLQHLLQDNEFDPDVETGKWLAEHERRAAVYEAKFRSGPRRYA</sequence>
<gene>
    <name evidence="2" type="ORF">GCM10023147_11860</name>
</gene>
<comment type="caution">
    <text evidence="2">The sequence shown here is derived from an EMBL/GenBank/DDBJ whole genome shotgun (WGS) entry which is preliminary data.</text>
</comment>
<keyword evidence="1" id="KW-0472">Membrane</keyword>
<name>A0ABP8J9T4_9ACTN</name>
<dbReference type="EMBL" id="BAABFR010000012">
    <property type="protein sequence ID" value="GAA4387425.1"/>
    <property type="molecule type" value="Genomic_DNA"/>
</dbReference>
<keyword evidence="1" id="KW-1133">Transmembrane helix</keyword>
<evidence type="ECO:0000313" key="2">
    <source>
        <dbReference type="EMBL" id="GAA4387425.1"/>
    </source>
</evidence>
<proteinExistence type="predicted"/>
<evidence type="ECO:0008006" key="4">
    <source>
        <dbReference type="Google" id="ProtNLM"/>
    </source>
</evidence>
<evidence type="ECO:0000313" key="3">
    <source>
        <dbReference type="Proteomes" id="UP001500635"/>
    </source>
</evidence>
<evidence type="ECO:0000256" key="1">
    <source>
        <dbReference type="SAM" id="Phobius"/>
    </source>
</evidence>